<name>A0A4Y8ZS32_9SPHN</name>
<dbReference type="RefSeq" id="WP_135088668.1">
    <property type="nucleotide sequence ID" value="NZ_SPDV01000035.1"/>
</dbReference>
<dbReference type="Pfam" id="PF08883">
    <property type="entry name" value="DOPA_dioxygen"/>
    <property type="match status" value="1"/>
</dbReference>
<keyword evidence="1" id="KW-0223">Dioxygenase</keyword>
<dbReference type="SUPFAM" id="SSF143410">
    <property type="entry name" value="DOPA-like"/>
    <property type="match status" value="1"/>
</dbReference>
<dbReference type="InterPro" id="IPR014980">
    <property type="entry name" value="DOPA_dioxygen"/>
</dbReference>
<dbReference type="InterPro" id="IPR023389">
    <property type="entry name" value="DOPA-like_sf"/>
</dbReference>
<evidence type="ECO:0000313" key="1">
    <source>
        <dbReference type="EMBL" id="TFI57216.1"/>
    </source>
</evidence>
<keyword evidence="2" id="KW-1185">Reference proteome</keyword>
<organism evidence="1 2">
    <name type="scientific">Sphingomonas parva</name>
    <dbReference type="NCBI Taxonomy" id="2555898"/>
    <lineage>
        <taxon>Bacteria</taxon>
        <taxon>Pseudomonadati</taxon>
        <taxon>Pseudomonadota</taxon>
        <taxon>Alphaproteobacteria</taxon>
        <taxon>Sphingomonadales</taxon>
        <taxon>Sphingomonadaceae</taxon>
        <taxon>Sphingomonas</taxon>
    </lineage>
</organism>
<dbReference type="GO" id="GO:0051213">
    <property type="term" value="F:dioxygenase activity"/>
    <property type="evidence" value="ECO:0007669"/>
    <property type="project" value="UniProtKB-KW"/>
</dbReference>
<dbReference type="PANTHER" id="PTHR36423:SF2">
    <property type="entry name" value="AFR070WP"/>
    <property type="match status" value="1"/>
</dbReference>
<reference evidence="1 2" key="1">
    <citation type="submission" date="2019-03" db="EMBL/GenBank/DDBJ databases">
        <title>Genome sequence of Sphingomonas sp. 17J27-24.</title>
        <authorList>
            <person name="Kim M."/>
            <person name="Maeng S."/>
            <person name="Sathiyaraj S."/>
        </authorList>
    </citation>
    <scope>NUCLEOTIDE SEQUENCE [LARGE SCALE GENOMIC DNA]</scope>
    <source>
        <strain evidence="1 2">17J27-24</strain>
    </source>
</reference>
<dbReference type="PANTHER" id="PTHR36423">
    <property type="entry name" value="AFR070WP"/>
    <property type="match status" value="1"/>
</dbReference>
<gene>
    <name evidence="1" type="ORF">E2493_16030</name>
</gene>
<keyword evidence="1" id="KW-0560">Oxidoreductase</keyword>
<accession>A0A4Y8ZS32</accession>
<dbReference type="Proteomes" id="UP000298213">
    <property type="component" value="Unassembled WGS sequence"/>
</dbReference>
<dbReference type="EMBL" id="SPDV01000035">
    <property type="protein sequence ID" value="TFI57216.1"/>
    <property type="molecule type" value="Genomic_DNA"/>
</dbReference>
<evidence type="ECO:0000313" key="2">
    <source>
        <dbReference type="Proteomes" id="UP000298213"/>
    </source>
</evidence>
<sequence length="139" mass="15025">MPDGATAIRKVGEIASYHAHVYFRPDIDKEAALSLREAVGARFPVRLGTVWDRPVGPHSRAMFQIAFPPAVFAGLVPWLMLNHGGLSILVHPNTTNPRRDHLSDAAWIGEPLPLSGEVLPEAQEADLAGPANTLPNVEP</sequence>
<dbReference type="AlphaFoldDB" id="A0A4Y8ZS32"/>
<comment type="caution">
    <text evidence="1">The sequence shown here is derived from an EMBL/GenBank/DDBJ whole genome shotgun (WGS) entry which is preliminary data.</text>
</comment>
<proteinExistence type="predicted"/>
<protein>
    <submittedName>
        <fullName evidence="1">Aromatic ring-cleaving dioxygenase</fullName>
    </submittedName>
</protein>
<dbReference type="Gene3D" id="3.30.70.1240">
    <property type="entry name" value="DOPA-like domains"/>
    <property type="match status" value="1"/>
</dbReference>
<dbReference type="PIRSF" id="PIRSF028139">
    <property type="entry name" value="DOPA-diox_rel_Mll2280"/>
    <property type="match status" value="1"/>
</dbReference>
<dbReference type="OrthoDB" id="572228at2"/>